<gene>
    <name evidence="1" type="ORF">GOP47_0020122</name>
</gene>
<evidence type="ECO:0000313" key="1">
    <source>
        <dbReference type="EMBL" id="KAI5065427.1"/>
    </source>
</evidence>
<name>A0A9D4UD23_ADICA</name>
<dbReference type="EMBL" id="JABFUD020000019">
    <property type="protein sequence ID" value="KAI5065427.1"/>
    <property type="molecule type" value="Genomic_DNA"/>
</dbReference>
<dbReference type="Proteomes" id="UP000886520">
    <property type="component" value="Chromosome 19"/>
</dbReference>
<keyword evidence="2" id="KW-1185">Reference proteome</keyword>
<sequence>MKPESHELTDEKSLYGFEDHNQPGAPTLILDKFGRKYCRHVGVDLNRFRIKGVSVSEALRGPTRPMASQRVENERAVESQMEGFSLNPKRTSRIFCYLQNTCAGSSTAPKYLLKLFYRS</sequence>
<dbReference type="AlphaFoldDB" id="A0A9D4UD23"/>
<reference evidence="1" key="1">
    <citation type="submission" date="2021-01" db="EMBL/GenBank/DDBJ databases">
        <title>Adiantum capillus-veneris genome.</title>
        <authorList>
            <person name="Fang Y."/>
            <person name="Liao Q."/>
        </authorList>
    </citation>
    <scope>NUCLEOTIDE SEQUENCE</scope>
    <source>
        <strain evidence="1">H3</strain>
        <tissue evidence="1">Leaf</tissue>
    </source>
</reference>
<comment type="caution">
    <text evidence="1">The sequence shown here is derived from an EMBL/GenBank/DDBJ whole genome shotgun (WGS) entry which is preliminary data.</text>
</comment>
<organism evidence="1 2">
    <name type="scientific">Adiantum capillus-veneris</name>
    <name type="common">Maidenhair fern</name>
    <dbReference type="NCBI Taxonomy" id="13818"/>
    <lineage>
        <taxon>Eukaryota</taxon>
        <taxon>Viridiplantae</taxon>
        <taxon>Streptophyta</taxon>
        <taxon>Embryophyta</taxon>
        <taxon>Tracheophyta</taxon>
        <taxon>Polypodiopsida</taxon>
        <taxon>Polypodiidae</taxon>
        <taxon>Polypodiales</taxon>
        <taxon>Pteridineae</taxon>
        <taxon>Pteridaceae</taxon>
        <taxon>Vittarioideae</taxon>
        <taxon>Adiantum</taxon>
    </lineage>
</organism>
<evidence type="ECO:0000313" key="2">
    <source>
        <dbReference type="Proteomes" id="UP000886520"/>
    </source>
</evidence>
<proteinExistence type="predicted"/>
<protein>
    <submittedName>
        <fullName evidence="1">Uncharacterized protein</fullName>
    </submittedName>
</protein>
<accession>A0A9D4UD23</accession>